<dbReference type="InterPro" id="IPR040819">
    <property type="entry name" value="Rol_Rep_N"/>
</dbReference>
<gene>
    <name evidence="3" type="ORF">DXB36_15635</name>
    <name evidence="2" type="ORF">DXC93_17030</name>
</gene>
<evidence type="ECO:0000259" key="1">
    <source>
        <dbReference type="Pfam" id="PF18106"/>
    </source>
</evidence>
<evidence type="ECO:0000313" key="3">
    <source>
        <dbReference type="EMBL" id="RGN87170.1"/>
    </source>
</evidence>
<accession>A0A3E4P8Q5</accession>
<proteinExistence type="predicted"/>
<dbReference type="Pfam" id="PF18106">
    <property type="entry name" value="Rol_Rep_N"/>
    <property type="match status" value="1"/>
</dbReference>
<keyword evidence="2" id="KW-0648">Protein biosynthesis</keyword>
<evidence type="ECO:0000313" key="2">
    <source>
        <dbReference type="EMBL" id="RGK76245.1"/>
    </source>
</evidence>
<evidence type="ECO:0000313" key="4">
    <source>
        <dbReference type="Proteomes" id="UP000260841"/>
    </source>
</evidence>
<dbReference type="EMBL" id="QSVB01000041">
    <property type="protein sequence ID" value="RGN87170.1"/>
    <property type="molecule type" value="Genomic_DNA"/>
</dbReference>
<reference evidence="4 5" key="1">
    <citation type="submission" date="2018-08" db="EMBL/GenBank/DDBJ databases">
        <title>A genome reference for cultivated species of the human gut microbiota.</title>
        <authorList>
            <person name="Zou Y."/>
            <person name="Xue W."/>
            <person name="Luo G."/>
        </authorList>
    </citation>
    <scope>NUCLEOTIDE SEQUENCE [LARGE SCALE GENOMIC DNA]</scope>
    <source>
        <strain evidence="3 4">OM03-2</strain>
        <strain evidence="2 5">TF09-3</strain>
    </source>
</reference>
<dbReference type="GO" id="GO:0003743">
    <property type="term" value="F:translation initiation factor activity"/>
    <property type="evidence" value="ECO:0007669"/>
    <property type="project" value="UniProtKB-KW"/>
</dbReference>
<protein>
    <submittedName>
        <fullName evidence="2">Replication initiation factor domain-containing protein</fullName>
    </submittedName>
</protein>
<feature type="non-terminal residue" evidence="2">
    <location>
        <position position="114"/>
    </location>
</feature>
<organism evidence="2 5">
    <name type="scientific">Dorea formicigenerans</name>
    <dbReference type="NCBI Taxonomy" id="39486"/>
    <lineage>
        <taxon>Bacteria</taxon>
        <taxon>Bacillati</taxon>
        <taxon>Bacillota</taxon>
        <taxon>Clostridia</taxon>
        <taxon>Lachnospirales</taxon>
        <taxon>Lachnospiraceae</taxon>
        <taxon>Dorea</taxon>
    </lineage>
</organism>
<sequence length="114" mass="13516">MHILDLPTDIFNVYPAMIKFKTYQARWQIGDIYVSGDARKTEDNPQGLGCYLVMTGRGCDDIFRILDSRNYTFGDMFRRCERRYGLDNFHFTRLDIAIDDKNEKPFFTIEQIKK</sequence>
<evidence type="ECO:0000313" key="5">
    <source>
        <dbReference type="Proteomes" id="UP000261324"/>
    </source>
</evidence>
<dbReference type="Proteomes" id="UP000260841">
    <property type="component" value="Unassembled WGS sequence"/>
</dbReference>
<comment type="caution">
    <text evidence="2">The sequence shown here is derived from an EMBL/GenBank/DDBJ whole genome shotgun (WGS) entry which is preliminary data.</text>
</comment>
<dbReference type="AlphaFoldDB" id="A0A3E4P8Q5"/>
<feature type="domain" description="Rolling Circle replication initiation protein N-terminal" evidence="1">
    <location>
        <begin position="2"/>
        <end position="79"/>
    </location>
</feature>
<keyword evidence="2" id="KW-0396">Initiation factor</keyword>
<dbReference type="Proteomes" id="UP000261324">
    <property type="component" value="Unassembled WGS sequence"/>
</dbReference>
<dbReference type="EMBL" id="QSRA01000052">
    <property type="protein sequence ID" value="RGK76245.1"/>
    <property type="molecule type" value="Genomic_DNA"/>
</dbReference>
<name>A0A3E4P8Q5_9FIRM</name>